<protein>
    <recommendedName>
        <fullName evidence="4">DNA topoisomerase (ATP-hydrolyzing)</fullName>
        <ecNumber evidence="4">5.6.2.2</ecNumber>
    </recommendedName>
</protein>
<evidence type="ECO:0000256" key="4">
    <source>
        <dbReference type="ARBA" id="ARBA00012895"/>
    </source>
</evidence>
<dbReference type="InterPro" id="IPR006171">
    <property type="entry name" value="TOPRIM_dom"/>
</dbReference>
<gene>
    <name evidence="13" type="primary">gyrB</name>
    <name evidence="13" type="ORF">COT52_00360</name>
</gene>
<dbReference type="SUPFAM" id="SSF55874">
    <property type="entry name" value="ATPase domain of HSP90 chaperone/DNA topoisomerase II/histidine kinase"/>
    <property type="match status" value="1"/>
</dbReference>
<dbReference type="FunFam" id="3.40.50.670:FF:000002">
    <property type="entry name" value="DNA gyrase subunit B"/>
    <property type="match status" value="1"/>
</dbReference>
<keyword evidence="11 13" id="KW-0413">Isomerase</keyword>
<dbReference type="EC" id="5.6.2.2" evidence="4"/>
<dbReference type="InterPro" id="IPR013760">
    <property type="entry name" value="Topo_IIA-like_dom_sf"/>
</dbReference>
<sequence>MTMDQTNYTADQIQVLEGLDPVQKRPGMYIGSTDQQGLHRLVTEIVNNSVDEAIAGFCDQIWVIFHANGWVTVADNGRGIPVDIKKEYGVSALELVMTKLHAGGKFGGGGYKISGGLHGVGSSVVNALSENLRVEVSKEGKVFCQEYKKGNPTKKVAEGKREPQSTAVPSFNKGTTTSFMADKKMFSSIDYNFDELMEQYRQYCYLTPQLRMRLIDERETPPKRRGFYFEGGIRSFVKSLNHNKKVVQDEPFYIIKEQDNISVEIAIQYNDSYNENILCFTNNIYNSEGGTHLAGFKTAITRTINNYARKKELIKEKEENLSGNDIREGLTAVVSIKLDSQTLQFEGQTKTKLGNTEVKTAVDTVLSETLNEYLEEHPSEAKKIIEKNIIAARARLAARAARETVIRKSALESGSLPGKLADCQERNPAKTELFVVEGDSAGGSAKQGRDRHFQAVLPLKGKILNTERNQLDRILKFEEIKNLIIALGMGIGESSEPDKLRYGKVIIMNDADVDGEHITTLVLTFFYRHMPHIIDNGNLYIATSPLYRVQTGKTHQYVYTDEDKDRLLKELGNKVSGVQRFKGLGEMNPDQLWQTTMNPQTRILKKVDIQDAAEADETFNMLMGDEVAPRKRFIQTHAKSANIDT</sequence>
<dbReference type="GO" id="GO:0005694">
    <property type="term" value="C:chromosome"/>
    <property type="evidence" value="ECO:0007669"/>
    <property type="project" value="InterPro"/>
</dbReference>
<keyword evidence="7" id="KW-0067">ATP-binding</keyword>
<comment type="caution">
    <text evidence="13">The sequence shown here is derived from an EMBL/GenBank/DDBJ whole genome shotgun (WGS) entry which is preliminary data.</text>
</comment>
<evidence type="ECO:0000256" key="5">
    <source>
        <dbReference type="ARBA" id="ARBA00022723"/>
    </source>
</evidence>
<dbReference type="Pfam" id="PF01751">
    <property type="entry name" value="Toprim"/>
    <property type="match status" value="1"/>
</dbReference>
<dbReference type="InterPro" id="IPR020568">
    <property type="entry name" value="Ribosomal_Su5_D2-typ_SF"/>
</dbReference>
<dbReference type="InterPro" id="IPR002288">
    <property type="entry name" value="DNA_gyrase_B_C"/>
</dbReference>
<keyword evidence="10" id="KW-0238">DNA-binding</keyword>
<dbReference type="InterPro" id="IPR018522">
    <property type="entry name" value="TopoIIA_CS"/>
</dbReference>
<evidence type="ECO:0000256" key="9">
    <source>
        <dbReference type="ARBA" id="ARBA00023029"/>
    </source>
</evidence>
<keyword evidence="6" id="KW-0547">Nucleotide-binding</keyword>
<comment type="similarity">
    <text evidence="3">Belongs to the type II topoisomerase GyrB family.</text>
</comment>
<feature type="domain" description="Toprim" evidence="12">
    <location>
        <begin position="431"/>
        <end position="545"/>
    </location>
</feature>
<dbReference type="AlphaFoldDB" id="A0A2H0X814"/>
<evidence type="ECO:0000313" key="14">
    <source>
        <dbReference type="Proteomes" id="UP000231414"/>
    </source>
</evidence>
<evidence type="ECO:0000256" key="8">
    <source>
        <dbReference type="ARBA" id="ARBA00022842"/>
    </source>
</evidence>
<evidence type="ECO:0000259" key="12">
    <source>
        <dbReference type="PROSITE" id="PS50880"/>
    </source>
</evidence>
<dbReference type="GO" id="GO:0006265">
    <property type="term" value="P:DNA topological change"/>
    <property type="evidence" value="ECO:0007669"/>
    <property type="project" value="InterPro"/>
</dbReference>
<dbReference type="InterPro" id="IPR013506">
    <property type="entry name" value="Topo_IIA_bsu_dom2"/>
</dbReference>
<dbReference type="FunFam" id="3.30.230.10:FF:000005">
    <property type="entry name" value="DNA gyrase subunit B"/>
    <property type="match status" value="1"/>
</dbReference>
<dbReference type="PANTHER" id="PTHR45866">
    <property type="entry name" value="DNA GYRASE/TOPOISOMERASE SUBUNIT B"/>
    <property type="match status" value="1"/>
</dbReference>
<dbReference type="SUPFAM" id="SSF54211">
    <property type="entry name" value="Ribosomal protein S5 domain 2-like"/>
    <property type="match status" value="1"/>
</dbReference>
<dbReference type="SUPFAM" id="SSF56719">
    <property type="entry name" value="Type II DNA topoisomerase"/>
    <property type="match status" value="1"/>
</dbReference>
<dbReference type="InterPro" id="IPR001241">
    <property type="entry name" value="Topo_IIA"/>
</dbReference>
<dbReference type="InterPro" id="IPR036890">
    <property type="entry name" value="HATPase_C_sf"/>
</dbReference>
<dbReference type="GO" id="GO:0003677">
    <property type="term" value="F:DNA binding"/>
    <property type="evidence" value="ECO:0007669"/>
    <property type="project" value="UniProtKB-KW"/>
</dbReference>
<dbReference type="NCBIfam" id="TIGR01059">
    <property type="entry name" value="gyrB"/>
    <property type="match status" value="1"/>
</dbReference>
<dbReference type="NCBIfam" id="NF011501">
    <property type="entry name" value="PRK14939.1"/>
    <property type="match status" value="1"/>
</dbReference>
<dbReference type="CDD" id="cd00822">
    <property type="entry name" value="TopoII_Trans_DNA_gyrase"/>
    <property type="match status" value="1"/>
</dbReference>
<evidence type="ECO:0000256" key="1">
    <source>
        <dbReference type="ARBA" id="ARBA00000185"/>
    </source>
</evidence>
<dbReference type="PRINTS" id="PR00418">
    <property type="entry name" value="TPI2FAMILY"/>
</dbReference>
<dbReference type="PRINTS" id="PR01159">
    <property type="entry name" value="DNAGYRASEB"/>
</dbReference>
<dbReference type="NCBIfam" id="NF004189">
    <property type="entry name" value="PRK05644.1"/>
    <property type="match status" value="1"/>
</dbReference>
<dbReference type="GO" id="GO:0003918">
    <property type="term" value="F:DNA topoisomerase type II (double strand cut, ATP-hydrolyzing) activity"/>
    <property type="evidence" value="ECO:0007669"/>
    <property type="project" value="UniProtKB-EC"/>
</dbReference>
<dbReference type="Pfam" id="PF02518">
    <property type="entry name" value="HATPase_c"/>
    <property type="match status" value="1"/>
</dbReference>
<evidence type="ECO:0000256" key="7">
    <source>
        <dbReference type="ARBA" id="ARBA00022840"/>
    </source>
</evidence>
<dbReference type="SMART" id="SM00433">
    <property type="entry name" value="TOP2c"/>
    <property type="match status" value="1"/>
</dbReference>
<dbReference type="Pfam" id="PF00204">
    <property type="entry name" value="DNA_gyraseB"/>
    <property type="match status" value="1"/>
</dbReference>
<dbReference type="InterPro" id="IPR014721">
    <property type="entry name" value="Ribsml_uS5_D2-typ_fold_subgr"/>
</dbReference>
<comment type="cofactor">
    <cofactor evidence="2">
        <name>Mg(2+)</name>
        <dbReference type="ChEBI" id="CHEBI:18420"/>
    </cofactor>
</comment>
<dbReference type="InterPro" id="IPR000565">
    <property type="entry name" value="Topo_IIA_B"/>
</dbReference>
<evidence type="ECO:0000256" key="10">
    <source>
        <dbReference type="ARBA" id="ARBA00023125"/>
    </source>
</evidence>
<keyword evidence="9" id="KW-0799">Topoisomerase</keyword>
<dbReference type="Gene3D" id="3.30.230.10">
    <property type="match status" value="1"/>
</dbReference>
<comment type="catalytic activity">
    <reaction evidence="1">
        <text>ATP-dependent breakage, passage and rejoining of double-stranded DNA.</text>
        <dbReference type="EC" id="5.6.2.2"/>
    </reaction>
</comment>
<proteinExistence type="inferred from homology"/>
<dbReference type="GO" id="GO:0005524">
    <property type="term" value="F:ATP binding"/>
    <property type="evidence" value="ECO:0007669"/>
    <property type="project" value="UniProtKB-KW"/>
</dbReference>
<dbReference type="PROSITE" id="PS00177">
    <property type="entry name" value="TOPOISOMERASE_II"/>
    <property type="match status" value="1"/>
</dbReference>
<dbReference type="Proteomes" id="UP000231414">
    <property type="component" value="Unassembled WGS sequence"/>
</dbReference>
<dbReference type="PROSITE" id="PS50880">
    <property type="entry name" value="TOPRIM"/>
    <property type="match status" value="1"/>
</dbReference>
<keyword evidence="8" id="KW-0460">Magnesium</keyword>
<dbReference type="Pfam" id="PF00986">
    <property type="entry name" value="DNA_gyraseB_C"/>
    <property type="match status" value="1"/>
</dbReference>
<accession>A0A2H0X814</accession>
<name>A0A2H0X814_UNCKA</name>
<evidence type="ECO:0000313" key="13">
    <source>
        <dbReference type="EMBL" id="PIS21066.1"/>
    </source>
</evidence>
<dbReference type="InterPro" id="IPR011557">
    <property type="entry name" value="GyrB"/>
</dbReference>
<evidence type="ECO:0000256" key="3">
    <source>
        <dbReference type="ARBA" id="ARBA00010708"/>
    </source>
</evidence>
<evidence type="ECO:0000256" key="6">
    <source>
        <dbReference type="ARBA" id="ARBA00022741"/>
    </source>
</evidence>
<dbReference type="Gene3D" id="3.30.565.10">
    <property type="entry name" value="Histidine kinase-like ATPase, C-terminal domain"/>
    <property type="match status" value="1"/>
</dbReference>
<keyword evidence="5" id="KW-0479">Metal-binding</keyword>
<dbReference type="InterPro" id="IPR003594">
    <property type="entry name" value="HATPase_dom"/>
</dbReference>
<evidence type="ECO:0000256" key="11">
    <source>
        <dbReference type="ARBA" id="ARBA00023235"/>
    </source>
</evidence>
<dbReference type="GO" id="GO:0046872">
    <property type="term" value="F:metal ion binding"/>
    <property type="evidence" value="ECO:0007669"/>
    <property type="project" value="UniProtKB-KW"/>
</dbReference>
<dbReference type="SMART" id="SM00387">
    <property type="entry name" value="HATPase_c"/>
    <property type="match status" value="1"/>
</dbReference>
<evidence type="ECO:0000256" key="2">
    <source>
        <dbReference type="ARBA" id="ARBA00001946"/>
    </source>
</evidence>
<reference evidence="14" key="1">
    <citation type="submission" date="2017-09" db="EMBL/GenBank/DDBJ databases">
        <title>Depth-based differentiation of microbial function through sediment-hosted aquifers and enrichment of novel symbionts in the deep terrestrial subsurface.</title>
        <authorList>
            <person name="Probst A.J."/>
            <person name="Ladd B."/>
            <person name="Jarett J.K."/>
            <person name="Geller-Mcgrath D.E."/>
            <person name="Sieber C.M.K."/>
            <person name="Emerson J.B."/>
            <person name="Anantharaman K."/>
            <person name="Thomas B.C."/>
            <person name="Malmstrom R."/>
            <person name="Stieglmeier M."/>
            <person name="Klingl A."/>
            <person name="Woyke T."/>
            <person name="Ryan C.M."/>
            <person name="Banfield J.F."/>
        </authorList>
    </citation>
    <scope>NUCLEOTIDE SEQUENCE [LARGE SCALE GENOMIC DNA]</scope>
</reference>
<dbReference type="InterPro" id="IPR013759">
    <property type="entry name" value="Topo_IIA_B_C"/>
</dbReference>
<dbReference type="PANTHER" id="PTHR45866:SF1">
    <property type="entry name" value="DNA GYRASE SUBUNIT B, MITOCHONDRIAL"/>
    <property type="match status" value="1"/>
</dbReference>
<dbReference type="Gene3D" id="3.40.50.670">
    <property type="match status" value="1"/>
</dbReference>
<organism evidence="13 14">
    <name type="scientific">candidate division WWE3 bacterium CG08_land_8_20_14_0_20_43_13</name>
    <dbReference type="NCBI Taxonomy" id="1975087"/>
    <lineage>
        <taxon>Bacteria</taxon>
        <taxon>Katanobacteria</taxon>
    </lineage>
</organism>
<dbReference type="EMBL" id="PEYW01000006">
    <property type="protein sequence ID" value="PIS21066.1"/>
    <property type="molecule type" value="Genomic_DNA"/>
</dbReference>